<dbReference type="GO" id="GO:0005829">
    <property type="term" value="C:cytosol"/>
    <property type="evidence" value="ECO:0007669"/>
    <property type="project" value="TreeGrafter"/>
</dbReference>
<dbReference type="GO" id="GO:0003723">
    <property type="term" value="F:RNA binding"/>
    <property type="evidence" value="ECO:0007669"/>
    <property type="project" value="UniProtKB-KW"/>
</dbReference>
<dbReference type="GO" id="GO:0005634">
    <property type="term" value="C:nucleus"/>
    <property type="evidence" value="ECO:0007669"/>
    <property type="project" value="UniProtKB-SubCell"/>
</dbReference>
<feature type="domain" description="Helicase ATP-binding" evidence="14">
    <location>
        <begin position="156"/>
        <end position="369"/>
    </location>
</feature>
<protein>
    <recommendedName>
        <fullName evidence="2">RNA helicase</fullName>
        <ecNumber evidence="2">3.6.4.13</ecNumber>
    </recommendedName>
</protein>
<dbReference type="InterPro" id="IPR014014">
    <property type="entry name" value="RNA_helicase_DEAD_Q_motif"/>
</dbReference>
<evidence type="ECO:0000256" key="4">
    <source>
        <dbReference type="ARBA" id="ARBA00022741"/>
    </source>
</evidence>
<keyword evidence="3" id="KW-0690">Ribosome biogenesis</keyword>
<organism evidence="17 18">
    <name type="scientific">Pyrrhoderma noxium</name>
    <dbReference type="NCBI Taxonomy" id="2282107"/>
    <lineage>
        <taxon>Eukaryota</taxon>
        <taxon>Fungi</taxon>
        <taxon>Dikarya</taxon>
        <taxon>Basidiomycota</taxon>
        <taxon>Agaricomycotina</taxon>
        <taxon>Agaricomycetes</taxon>
        <taxon>Hymenochaetales</taxon>
        <taxon>Hymenochaetaceae</taxon>
        <taxon>Pyrrhoderma</taxon>
    </lineage>
</organism>
<evidence type="ECO:0000256" key="9">
    <source>
        <dbReference type="ARBA" id="ARBA00023242"/>
    </source>
</evidence>
<comment type="caution">
    <text evidence="17">The sequence shown here is derived from an EMBL/GenBank/DDBJ whole genome shotgun (WGS) entry which is preliminary data.</text>
</comment>
<comment type="subcellular location">
    <subcellularLocation>
        <location evidence="1">Nucleus</location>
    </subcellularLocation>
</comment>
<dbReference type="AlphaFoldDB" id="A0A286U6D2"/>
<dbReference type="GO" id="GO:0016787">
    <property type="term" value="F:hydrolase activity"/>
    <property type="evidence" value="ECO:0007669"/>
    <property type="project" value="UniProtKB-KW"/>
</dbReference>
<reference evidence="17 18" key="1">
    <citation type="journal article" date="2017" name="Mol. Ecol.">
        <title>Comparative and population genomic landscape of Phellinus noxius: A hypervariable fungus causing root rot in trees.</title>
        <authorList>
            <person name="Chung C.L."/>
            <person name="Lee T.J."/>
            <person name="Akiba M."/>
            <person name="Lee H.H."/>
            <person name="Kuo T.H."/>
            <person name="Liu D."/>
            <person name="Ke H.M."/>
            <person name="Yokoi T."/>
            <person name="Roa M.B."/>
            <person name="Lu M.J."/>
            <person name="Chang Y.Y."/>
            <person name="Ann P.J."/>
            <person name="Tsai J.N."/>
            <person name="Chen C.Y."/>
            <person name="Tzean S.S."/>
            <person name="Ota Y."/>
            <person name="Hattori T."/>
            <person name="Sahashi N."/>
            <person name="Liou R.F."/>
            <person name="Kikuchi T."/>
            <person name="Tsai I.J."/>
        </authorList>
    </citation>
    <scope>NUCLEOTIDE SEQUENCE [LARGE SCALE GENOMIC DNA]</scope>
    <source>
        <strain evidence="17 18">FFPRI411160</strain>
    </source>
</reference>
<evidence type="ECO:0000259" key="15">
    <source>
        <dbReference type="PROSITE" id="PS51194"/>
    </source>
</evidence>
<dbReference type="Pfam" id="PF00271">
    <property type="entry name" value="Helicase_C"/>
    <property type="match status" value="1"/>
</dbReference>
<feature type="region of interest" description="Disordered" evidence="13">
    <location>
        <begin position="85"/>
        <end position="107"/>
    </location>
</feature>
<keyword evidence="18" id="KW-1185">Reference proteome</keyword>
<dbReference type="EMBL" id="NBII01000010">
    <property type="protein sequence ID" value="PAV15138.1"/>
    <property type="molecule type" value="Genomic_DNA"/>
</dbReference>
<dbReference type="SMART" id="SM00490">
    <property type="entry name" value="HELICc"/>
    <property type="match status" value="1"/>
</dbReference>
<dbReference type="PANTHER" id="PTHR47959">
    <property type="entry name" value="ATP-DEPENDENT RNA HELICASE RHLE-RELATED"/>
    <property type="match status" value="1"/>
</dbReference>
<feature type="compositionally biased region" description="Acidic residues" evidence="13">
    <location>
        <begin position="96"/>
        <end position="107"/>
    </location>
</feature>
<feature type="domain" description="Helicase C-terminal" evidence="15">
    <location>
        <begin position="424"/>
        <end position="573"/>
    </location>
</feature>
<keyword evidence="9" id="KW-0539">Nucleus</keyword>
<proteinExistence type="inferred from homology"/>
<evidence type="ECO:0000256" key="8">
    <source>
        <dbReference type="ARBA" id="ARBA00022884"/>
    </source>
</evidence>
<dbReference type="GO" id="GO:0010467">
    <property type="term" value="P:gene expression"/>
    <property type="evidence" value="ECO:0007669"/>
    <property type="project" value="UniProtKB-ARBA"/>
</dbReference>
<dbReference type="EC" id="3.6.4.13" evidence="2"/>
<evidence type="ECO:0000256" key="10">
    <source>
        <dbReference type="ARBA" id="ARBA00047984"/>
    </source>
</evidence>
<dbReference type="PROSITE" id="PS00039">
    <property type="entry name" value="DEAD_ATP_HELICASE"/>
    <property type="match status" value="1"/>
</dbReference>
<evidence type="ECO:0000256" key="11">
    <source>
        <dbReference type="PROSITE-ProRule" id="PRU00552"/>
    </source>
</evidence>
<evidence type="ECO:0000256" key="2">
    <source>
        <dbReference type="ARBA" id="ARBA00012552"/>
    </source>
</evidence>
<name>A0A286U6D2_9AGAM</name>
<comment type="similarity">
    <text evidence="12">Belongs to the DEAD box helicase family.</text>
</comment>
<dbReference type="InterPro" id="IPR050079">
    <property type="entry name" value="DEAD_box_RNA_helicase"/>
</dbReference>
<evidence type="ECO:0000259" key="16">
    <source>
        <dbReference type="PROSITE" id="PS51195"/>
    </source>
</evidence>
<evidence type="ECO:0000256" key="7">
    <source>
        <dbReference type="ARBA" id="ARBA00022840"/>
    </source>
</evidence>
<dbReference type="PROSITE" id="PS51195">
    <property type="entry name" value="Q_MOTIF"/>
    <property type="match status" value="1"/>
</dbReference>
<feature type="region of interest" description="Disordered" evidence="13">
    <location>
        <begin position="1"/>
        <end position="28"/>
    </location>
</feature>
<feature type="domain" description="DEAD-box RNA helicase Q" evidence="16">
    <location>
        <begin position="125"/>
        <end position="153"/>
    </location>
</feature>
<keyword evidence="8" id="KW-0694">RNA-binding</keyword>
<accession>A0A286U6D2</accession>
<keyword evidence="7 12" id="KW-0067">ATP-binding</keyword>
<dbReference type="PROSITE" id="PS51194">
    <property type="entry name" value="HELICASE_CTER"/>
    <property type="match status" value="1"/>
</dbReference>
<feature type="compositionally biased region" description="Basic and acidic residues" evidence="13">
    <location>
        <begin position="728"/>
        <end position="738"/>
    </location>
</feature>
<evidence type="ECO:0000313" key="17">
    <source>
        <dbReference type="EMBL" id="PAV15138.1"/>
    </source>
</evidence>
<dbReference type="InterPro" id="IPR014001">
    <property type="entry name" value="Helicase_ATP-bd"/>
</dbReference>
<feature type="compositionally biased region" description="Low complexity" evidence="13">
    <location>
        <begin position="703"/>
        <end position="724"/>
    </location>
</feature>
<dbReference type="GO" id="GO:0005524">
    <property type="term" value="F:ATP binding"/>
    <property type="evidence" value="ECO:0007669"/>
    <property type="project" value="UniProtKB-KW"/>
</dbReference>
<dbReference type="InterPro" id="IPR001650">
    <property type="entry name" value="Helicase_C-like"/>
</dbReference>
<evidence type="ECO:0000313" key="18">
    <source>
        <dbReference type="Proteomes" id="UP000217199"/>
    </source>
</evidence>
<sequence length="746" mass="83843">MAVATNKKAGLKRKLHAKKEAPSVKKRKTQIDSVDKLAWKKVSRPKVSGFEGDDGIIELEEIDGVDIVFEEKETGRVARFEVDEREENEIVNGDSAETDEDTTGEGNIEGDVEEEETFDVDNMLPEWKQFPLHPQLFSSLYKQKFTKPTPIQESTLPVAIKGKDVVGIAQTGSGKTLGYGLPILNKILSSPRSAGKRKLRALILTPTRELALQVSDHLSACIIDGKKKIDKSLPRVSIAAVVGGMSVQKQRRILDRGVEVLIATPGRLWDILEDDDNLANQIKNLQFLVLDEADRMIENGHFAELDNILRLTSRQFNQETTDAEFLNSKEEQTAVPDDESSLQTFIFSATLSKDLQQNLKLRRIRERKVTKKGSQAKPSSTLDELLLRLDFRDPEPEVIDLSPKGGVVSTLKECKVECLNGDKDVYLYYFLLRYPGRTLVFLSSVDGIRRLLPICELLRLNAYPLHSHLQQRQRLKNLDRFKLAENAVLLATDVAARGLDIPSVDHVIHYQIPRTADSYIHRNGRTARASRDGLSLILCAPDERRVVHALLTSLDRVGENEIPDIAFELDLLDKLKSRVQLARRIDLSQHTQKKEKHEKNWLKEAAEALEVDLDSDLDGHLSDEETTARKRQTQKQQTNLQSLKASLKHLLDQPIVAQGIMKKYITSGARHVVSQLLEDEGTEDMLGFTKGQAKDHLTSIPTTSSNKPKNPQNNKTTKNSQNGKNGKKGRDADLHAEEWSGFTNDE</sequence>
<evidence type="ECO:0000256" key="3">
    <source>
        <dbReference type="ARBA" id="ARBA00022517"/>
    </source>
</evidence>
<dbReference type="InterPro" id="IPR000629">
    <property type="entry name" value="RNA-helicase_DEAD-box_CS"/>
</dbReference>
<dbReference type="PANTHER" id="PTHR47959:SF1">
    <property type="entry name" value="ATP-DEPENDENT RNA HELICASE DBPA"/>
    <property type="match status" value="1"/>
</dbReference>
<evidence type="ECO:0000259" key="14">
    <source>
        <dbReference type="PROSITE" id="PS51192"/>
    </source>
</evidence>
<dbReference type="InterPro" id="IPR027417">
    <property type="entry name" value="P-loop_NTPase"/>
</dbReference>
<comment type="catalytic activity">
    <reaction evidence="10">
        <text>ATP + H2O = ADP + phosphate + H(+)</text>
        <dbReference type="Rhea" id="RHEA:13065"/>
        <dbReference type="ChEBI" id="CHEBI:15377"/>
        <dbReference type="ChEBI" id="CHEBI:15378"/>
        <dbReference type="ChEBI" id="CHEBI:30616"/>
        <dbReference type="ChEBI" id="CHEBI:43474"/>
        <dbReference type="ChEBI" id="CHEBI:456216"/>
        <dbReference type="EC" id="3.6.4.13"/>
    </reaction>
</comment>
<dbReference type="GO" id="GO:0003724">
    <property type="term" value="F:RNA helicase activity"/>
    <property type="evidence" value="ECO:0007669"/>
    <property type="project" value="UniProtKB-EC"/>
</dbReference>
<dbReference type="FunCoup" id="A0A286U6D2">
    <property type="interactions" value="509"/>
</dbReference>
<dbReference type="Gene3D" id="3.40.50.300">
    <property type="entry name" value="P-loop containing nucleotide triphosphate hydrolases"/>
    <property type="match status" value="2"/>
</dbReference>
<feature type="short sequence motif" description="Q motif" evidence="11">
    <location>
        <begin position="125"/>
        <end position="153"/>
    </location>
</feature>
<dbReference type="CDD" id="cd18787">
    <property type="entry name" value="SF2_C_DEAD"/>
    <property type="match status" value="1"/>
</dbReference>
<dbReference type="SMART" id="SM00487">
    <property type="entry name" value="DEXDc"/>
    <property type="match status" value="1"/>
</dbReference>
<evidence type="ECO:0000256" key="1">
    <source>
        <dbReference type="ARBA" id="ARBA00004123"/>
    </source>
</evidence>
<evidence type="ECO:0000256" key="5">
    <source>
        <dbReference type="ARBA" id="ARBA00022801"/>
    </source>
</evidence>
<evidence type="ECO:0000256" key="12">
    <source>
        <dbReference type="RuleBase" id="RU000492"/>
    </source>
</evidence>
<dbReference type="Proteomes" id="UP000217199">
    <property type="component" value="Unassembled WGS sequence"/>
</dbReference>
<dbReference type="InterPro" id="IPR011545">
    <property type="entry name" value="DEAD/DEAH_box_helicase_dom"/>
</dbReference>
<dbReference type="OrthoDB" id="4310724at2759"/>
<evidence type="ECO:0000256" key="6">
    <source>
        <dbReference type="ARBA" id="ARBA00022806"/>
    </source>
</evidence>
<keyword evidence="4 12" id="KW-0547">Nucleotide-binding</keyword>
<evidence type="ECO:0000256" key="13">
    <source>
        <dbReference type="SAM" id="MobiDB-lite"/>
    </source>
</evidence>
<dbReference type="SUPFAM" id="SSF52540">
    <property type="entry name" value="P-loop containing nucleoside triphosphate hydrolases"/>
    <property type="match status" value="1"/>
</dbReference>
<gene>
    <name evidence="17" type="ORF">PNOK_0889900</name>
</gene>
<dbReference type="InParanoid" id="A0A286U6D2"/>
<dbReference type="Pfam" id="PF00270">
    <property type="entry name" value="DEAD"/>
    <property type="match status" value="1"/>
</dbReference>
<dbReference type="PROSITE" id="PS51192">
    <property type="entry name" value="HELICASE_ATP_BIND_1"/>
    <property type="match status" value="1"/>
</dbReference>
<dbReference type="STRING" id="2282107.A0A286U6D2"/>
<feature type="compositionally biased region" description="Basic and acidic residues" evidence="13">
    <location>
        <begin position="18"/>
        <end position="28"/>
    </location>
</feature>
<keyword evidence="5 12" id="KW-0378">Hydrolase</keyword>
<feature type="region of interest" description="Disordered" evidence="13">
    <location>
        <begin position="692"/>
        <end position="746"/>
    </location>
</feature>
<dbReference type="GO" id="GO:0042254">
    <property type="term" value="P:ribosome biogenesis"/>
    <property type="evidence" value="ECO:0007669"/>
    <property type="project" value="UniProtKB-KW"/>
</dbReference>
<keyword evidence="6 12" id="KW-0347">Helicase</keyword>